<name>A0A848DNH8_9PSEU</name>
<dbReference type="Proteomes" id="UP000586918">
    <property type="component" value="Unassembled WGS sequence"/>
</dbReference>
<sequence length="113" mass="11711">VGRGTVRDPLEIRTPGPAVFSVRTLVVPPGGTTGWHQHPGTETSIVRSGSISLVRQDACEPVVFGAGDAVFIPDGLPHLARNDGAEPAELVVTYLLAPDAPDRADVPPACPGQ</sequence>
<comment type="caution">
    <text evidence="2">The sequence shown here is derived from an EMBL/GenBank/DDBJ whole genome shotgun (WGS) entry which is preliminary data.</text>
</comment>
<dbReference type="PANTHER" id="PTHR38599">
    <property type="entry name" value="CUPIN DOMAIN PROTEIN (AFU_ORTHOLOGUE AFUA_3G13620)"/>
    <property type="match status" value="1"/>
</dbReference>
<evidence type="ECO:0000313" key="3">
    <source>
        <dbReference type="Proteomes" id="UP000586918"/>
    </source>
</evidence>
<protein>
    <submittedName>
        <fullName evidence="2">Cupin domain-containing protein</fullName>
    </submittedName>
</protein>
<dbReference type="InterPro" id="IPR013096">
    <property type="entry name" value="Cupin_2"/>
</dbReference>
<dbReference type="Gene3D" id="2.60.120.10">
    <property type="entry name" value="Jelly Rolls"/>
    <property type="match status" value="1"/>
</dbReference>
<gene>
    <name evidence="2" type="ORF">HF519_20855</name>
</gene>
<dbReference type="Pfam" id="PF07883">
    <property type="entry name" value="Cupin_2"/>
    <property type="match status" value="1"/>
</dbReference>
<accession>A0A848DNH8</accession>
<dbReference type="EMBL" id="JAAXKZ010000090">
    <property type="protein sequence ID" value="NMH93981.1"/>
    <property type="molecule type" value="Genomic_DNA"/>
</dbReference>
<dbReference type="AlphaFoldDB" id="A0A848DNH8"/>
<dbReference type="SUPFAM" id="SSF51182">
    <property type="entry name" value="RmlC-like cupins"/>
    <property type="match status" value="1"/>
</dbReference>
<dbReference type="InterPro" id="IPR014710">
    <property type="entry name" value="RmlC-like_jellyroll"/>
</dbReference>
<keyword evidence="3" id="KW-1185">Reference proteome</keyword>
<evidence type="ECO:0000313" key="2">
    <source>
        <dbReference type="EMBL" id="NMH93981.1"/>
    </source>
</evidence>
<reference evidence="2 3" key="1">
    <citation type="submission" date="2020-04" db="EMBL/GenBank/DDBJ databases">
        <authorList>
            <person name="Klaysubun C."/>
            <person name="Duangmal K."/>
            <person name="Lipun K."/>
        </authorList>
    </citation>
    <scope>NUCLEOTIDE SEQUENCE [LARGE SCALE GENOMIC DNA]</scope>
    <source>
        <strain evidence="2 3">DSM 45300</strain>
    </source>
</reference>
<proteinExistence type="predicted"/>
<dbReference type="InterPro" id="IPR011051">
    <property type="entry name" value="RmlC_Cupin_sf"/>
</dbReference>
<feature type="non-terminal residue" evidence="2">
    <location>
        <position position="1"/>
    </location>
</feature>
<dbReference type="PANTHER" id="PTHR38599:SF1">
    <property type="entry name" value="CUPIN DOMAIN PROTEIN (AFU_ORTHOLOGUE AFUA_3G13620)"/>
    <property type="match status" value="1"/>
</dbReference>
<feature type="domain" description="Cupin type-2" evidence="1">
    <location>
        <begin position="25"/>
        <end position="94"/>
    </location>
</feature>
<dbReference type="RefSeq" id="WP_169414675.1">
    <property type="nucleotide sequence ID" value="NZ_JAAXKZ010000090.1"/>
</dbReference>
<evidence type="ECO:0000259" key="1">
    <source>
        <dbReference type="Pfam" id="PF07883"/>
    </source>
</evidence>
<organism evidence="2 3">
    <name type="scientific">Pseudonocardia bannensis</name>
    <dbReference type="NCBI Taxonomy" id="630973"/>
    <lineage>
        <taxon>Bacteria</taxon>
        <taxon>Bacillati</taxon>
        <taxon>Actinomycetota</taxon>
        <taxon>Actinomycetes</taxon>
        <taxon>Pseudonocardiales</taxon>
        <taxon>Pseudonocardiaceae</taxon>
        <taxon>Pseudonocardia</taxon>
    </lineage>
</organism>